<dbReference type="OrthoDB" id="127685at2759"/>
<sequence>MKPSHVSHQQEDDESFYTSTYGSDEIAYVSELGAFVLRKTSSNRTSAVPTFGSITSNPGECIVGNPIEYISTEYFDWVWEHRIGPTANLSDEANWNVLANKNWLMDHFVHNDGSINYCVRWDTDNQLDKGTASMFKGVLERHYNEWNKVSTTT</sequence>
<dbReference type="Proteomes" id="UP001165083">
    <property type="component" value="Unassembled WGS sequence"/>
</dbReference>
<gene>
    <name evidence="1" type="ORF">Plil01_001354600</name>
</gene>
<evidence type="ECO:0000313" key="2">
    <source>
        <dbReference type="Proteomes" id="UP001165083"/>
    </source>
</evidence>
<name>A0A9W6UEC4_9STRA</name>
<accession>A0A9W6UEC4</accession>
<protein>
    <submittedName>
        <fullName evidence="1">Unnamed protein product</fullName>
    </submittedName>
</protein>
<comment type="caution">
    <text evidence="1">The sequence shown here is derived from an EMBL/GenBank/DDBJ whole genome shotgun (WGS) entry which is preliminary data.</text>
</comment>
<keyword evidence="2" id="KW-1185">Reference proteome</keyword>
<organism evidence="1 2">
    <name type="scientific">Phytophthora lilii</name>
    <dbReference type="NCBI Taxonomy" id="2077276"/>
    <lineage>
        <taxon>Eukaryota</taxon>
        <taxon>Sar</taxon>
        <taxon>Stramenopiles</taxon>
        <taxon>Oomycota</taxon>
        <taxon>Peronosporomycetes</taxon>
        <taxon>Peronosporales</taxon>
        <taxon>Peronosporaceae</taxon>
        <taxon>Phytophthora</taxon>
    </lineage>
</organism>
<dbReference type="EMBL" id="BSXW01000925">
    <property type="protein sequence ID" value="GMF31685.1"/>
    <property type="molecule type" value="Genomic_DNA"/>
</dbReference>
<reference evidence="1" key="1">
    <citation type="submission" date="2023-04" db="EMBL/GenBank/DDBJ databases">
        <title>Phytophthora lilii NBRC 32176.</title>
        <authorList>
            <person name="Ichikawa N."/>
            <person name="Sato H."/>
            <person name="Tonouchi N."/>
        </authorList>
    </citation>
    <scope>NUCLEOTIDE SEQUENCE</scope>
    <source>
        <strain evidence="1">NBRC 32176</strain>
    </source>
</reference>
<proteinExistence type="predicted"/>
<dbReference type="PANTHER" id="PTHR35606">
    <property type="entry name" value="CELLULOSE-BINDING FAMILY II PROTEIN"/>
    <property type="match status" value="1"/>
</dbReference>
<evidence type="ECO:0000313" key="1">
    <source>
        <dbReference type="EMBL" id="GMF31685.1"/>
    </source>
</evidence>
<dbReference type="PANTHER" id="PTHR35606:SF4">
    <property type="entry name" value="CELLULOSE-BINDING FAMILY II PROTEIN"/>
    <property type="match status" value="1"/>
</dbReference>
<dbReference type="AlphaFoldDB" id="A0A9W6UEC4"/>